<keyword evidence="2" id="KW-1185">Reference proteome</keyword>
<evidence type="ECO:0000313" key="2">
    <source>
        <dbReference type="Proteomes" id="UP000194236"/>
    </source>
</evidence>
<comment type="caution">
    <text evidence="1">The sequence shown here is derived from an EMBL/GenBank/DDBJ whole genome shotgun (WGS) entry which is preliminary data.</text>
</comment>
<sequence>MTLYGSINRINHGRIDRLRMMVNRHRLNWLPYL</sequence>
<accession>A0A1Y3BTD9</accession>
<organism evidence="1 2">
    <name type="scientific">Euroglyphus maynei</name>
    <name type="common">Mayne's house dust mite</name>
    <dbReference type="NCBI Taxonomy" id="6958"/>
    <lineage>
        <taxon>Eukaryota</taxon>
        <taxon>Metazoa</taxon>
        <taxon>Ecdysozoa</taxon>
        <taxon>Arthropoda</taxon>
        <taxon>Chelicerata</taxon>
        <taxon>Arachnida</taxon>
        <taxon>Acari</taxon>
        <taxon>Acariformes</taxon>
        <taxon>Sarcoptiformes</taxon>
        <taxon>Astigmata</taxon>
        <taxon>Psoroptidia</taxon>
        <taxon>Analgoidea</taxon>
        <taxon>Pyroglyphidae</taxon>
        <taxon>Pyroglyphinae</taxon>
        <taxon>Euroglyphus</taxon>
    </lineage>
</organism>
<reference evidence="1 2" key="1">
    <citation type="submission" date="2017-03" db="EMBL/GenBank/DDBJ databases">
        <title>Genome Survey of Euroglyphus maynei.</title>
        <authorList>
            <person name="Arlian L.G."/>
            <person name="Morgan M.S."/>
            <person name="Rider S.D."/>
        </authorList>
    </citation>
    <scope>NUCLEOTIDE SEQUENCE [LARGE SCALE GENOMIC DNA]</scope>
    <source>
        <strain evidence="1">Arlian Lab</strain>
        <tissue evidence="1">Whole body</tissue>
    </source>
</reference>
<gene>
    <name evidence="1" type="ORF">BLA29_014786</name>
</gene>
<dbReference type="Proteomes" id="UP000194236">
    <property type="component" value="Unassembled WGS sequence"/>
</dbReference>
<evidence type="ECO:0000313" key="1">
    <source>
        <dbReference type="EMBL" id="OTF83063.1"/>
    </source>
</evidence>
<name>A0A1Y3BTD9_EURMA</name>
<dbReference type="EMBL" id="MUJZ01005347">
    <property type="protein sequence ID" value="OTF83063.1"/>
    <property type="molecule type" value="Genomic_DNA"/>
</dbReference>
<protein>
    <submittedName>
        <fullName evidence="1">Uncharacterized protein</fullName>
    </submittedName>
</protein>
<dbReference type="AlphaFoldDB" id="A0A1Y3BTD9"/>
<proteinExistence type="predicted"/>